<evidence type="ECO:0000256" key="6">
    <source>
        <dbReference type="PROSITE-ProRule" id="PRU01371"/>
    </source>
</evidence>
<feature type="compositionally biased region" description="Polar residues" evidence="7">
    <location>
        <begin position="1321"/>
        <end position="1338"/>
    </location>
</feature>
<dbReference type="PANTHER" id="PTHR14649:SF1">
    <property type="entry name" value="ZINC FINGER C2HC DOMAIN-CONTAINING PROTEIN 1C"/>
    <property type="match status" value="1"/>
</dbReference>
<keyword evidence="5" id="KW-0175">Coiled coil</keyword>
<dbReference type="Gene3D" id="3.30.160.60">
    <property type="entry name" value="Classic Zinc Finger"/>
    <property type="match status" value="1"/>
</dbReference>
<protein>
    <recommendedName>
        <fullName evidence="8">C2HC/C3H-type domain-containing protein</fullName>
    </recommendedName>
</protein>
<feature type="domain" description="C2HC/C3H-type" evidence="8">
    <location>
        <begin position="1516"/>
        <end position="1545"/>
    </location>
</feature>
<evidence type="ECO:0000256" key="1">
    <source>
        <dbReference type="ARBA" id="ARBA00010843"/>
    </source>
</evidence>
<feature type="domain" description="C2HC/C3H-type" evidence="8">
    <location>
        <begin position="1409"/>
        <end position="1438"/>
    </location>
</feature>
<feature type="region of interest" description="Disordered" evidence="7">
    <location>
        <begin position="1283"/>
        <end position="1308"/>
    </location>
</feature>
<dbReference type="InterPro" id="IPR049899">
    <property type="entry name" value="Znf_C2HC_C3H"/>
</dbReference>
<dbReference type="Pfam" id="PF20700">
    <property type="entry name" value="Mutator"/>
    <property type="match status" value="1"/>
</dbReference>
<keyword evidence="2" id="KW-0479">Metal-binding</keyword>
<feature type="compositionally biased region" description="Acidic residues" evidence="7">
    <location>
        <begin position="1109"/>
        <end position="1123"/>
    </location>
</feature>
<dbReference type="InterPro" id="IPR026104">
    <property type="entry name" value="ZNF_C2HC_dom_1C"/>
</dbReference>
<keyword evidence="4" id="KW-0862">Zinc</keyword>
<name>A0A7R9ANV8_TIMSH</name>
<dbReference type="GO" id="GO:0008270">
    <property type="term" value="F:zinc ion binding"/>
    <property type="evidence" value="ECO:0007669"/>
    <property type="project" value="UniProtKB-KW"/>
</dbReference>
<evidence type="ECO:0000256" key="5">
    <source>
        <dbReference type="ARBA" id="ARBA00023054"/>
    </source>
</evidence>
<feature type="compositionally biased region" description="Polar residues" evidence="7">
    <location>
        <begin position="1298"/>
        <end position="1307"/>
    </location>
</feature>
<sequence length="1559" mass="173811">MEPQENPIFDRTTVQKGENYITSSIQILQLATLRGRVTRTGSGAGDRCRYRVEQQKNTTLEREVKDVSLIWSDVDVGGEVRDSIVAERTLTSHWSPGWFDEPGWPQWRGTGSLTGRWRLLERGTLQEGPRRMCLDCGHTGGLTSSYRESIITVKSFNLDVLMDLDHELGRLNLKEVNPGLRGGRVENHFGKTTASSTDRDFNLDLPILGSLAQHETSTLANYATEVTLTYLVLELVAMVQGRPSDKDTRGTAILSTRAMSPSRVAFVPRASAVSLITNSMRGGKEMLTGRKLVLIYWTRASLRGTYLWCNRLSYGELLITSTSPAFEPTENQRLSRSSNQKSFEEVLGSILEVSLVDNICAKVKEGFVLGPRIEPLTPQLKESNILSGQPALTVSTIVRCQLSWGRQLVSTPLIQVETVNTMATEVVSFLYLDLGEPLEMMPRQPDVDGMDLLRNHLCRAILVVLFQTVLLLAQDCGPVDVIVRACRSMGNNFLEASFSSVVSINLNSSWAAQSWEAARLGNGRGVIIGAETNKVLFLGVRNSFCSFCAHHKENKKTIPDHICYKNYTGPATGMEQDIIVEGFNQSVQQHGLVYLNYIGDGDSSVYARLQERVSYGRHIQKIECSNHITRAFSDGLHKLAANTSYALEGRKILTEHVNGVNRIERLVKGVRTAIAEASKLDDHLESCKVLRQDLFNALDHVCGKHDYCRGTFCRRKDSEEENVLSRLVSSNLICPIKKLMDRLIRNSDRLVFNKTTNQAERLMSLVSKATGGKRVDYAKRGSYKRRAIGAAISHSAGPVWHLSPWKKMSGKSPGKSFKKLCTRREKIRSDLNKRYTLSNKGSKRKGKSSCSFDSDYGPEAIEPDMPSDEVTNQIEKLLKKMAEEVDSIEKRDALERSTVGQHDNAKWRGARLDRLTASSFGAVVRRLEATPCHNLARFQQKQLQEKEQKLLQMYETQQQRTFQRVTRSSAGSTSSSTSTSSLGAGKVRQLFDERRGGGVKSGWDRSYPLEPLSRPARGASLDRTITVNNNNHKQPARNPARRTKSQVRGAANNNSGEDDYLEYSQNGPGNYQSFKQLPLEDDNLNRVFSYRDRAVEHVEELFGQQTLLDNEEPPEVDLLDDEPDRGRDYDDSDKGHVYAKLPNVGVVPAPPVRDEGGVPVSKTDRYKTYNASNGHPGGGTRRKGAAPPPEVAVKRDVRRRQETDDTRTSPKKEMTDRKRVQLDSLHLEELLELLPEHLKKELLNTVNCCLVRGHYTSADTGELNTQSCLSALGADRRVASAPLGREVSEDRNGRLTLSKGTTPGSQTEVKEDKLNLKSSFVGASTAASRSPRPTTSNPHIRGGTPQMAPPPINTKKFILKGNKLILHHNAVRQGNSFSLTDYTIALSYKSNHGGKVQGPRTSGPVTRDDLVECQVCSRRFATDRIQQHQEICARTGQKKRKVFDPVKARVKGTEAEAYIRKIKSSQPQKDTKKADWRRKHEDFIATIRAAKQAQAHIAAGGKVSDLPPPPPSDYSDYVQCPHCNRRFNTAAADRHIPRCATMLHNKPKSVSKGAVPKRR</sequence>
<dbReference type="InterPro" id="IPR049012">
    <property type="entry name" value="Mutator_transp_dom"/>
</dbReference>
<evidence type="ECO:0000256" key="4">
    <source>
        <dbReference type="ARBA" id="ARBA00022833"/>
    </source>
</evidence>
<feature type="compositionally biased region" description="Low complexity" evidence="7">
    <location>
        <begin position="962"/>
        <end position="985"/>
    </location>
</feature>
<feature type="region of interest" description="Disordered" evidence="7">
    <location>
        <begin position="962"/>
        <end position="1072"/>
    </location>
</feature>
<comment type="similarity">
    <text evidence="1">Belongs to the ZC2HC1 family.</text>
</comment>
<keyword evidence="3 6" id="KW-0863">Zinc-finger</keyword>
<evidence type="ECO:0000256" key="3">
    <source>
        <dbReference type="ARBA" id="ARBA00022771"/>
    </source>
</evidence>
<organism evidence="9">
    <name type="scientific">Timema shepardi</name>
    <name type="common">Walking stick</name>
    <dbReference type="NCBI Taxonomy" id="629360"/>
    <lineage>
        <taxon>Eukaryota</taxon>
        <taxon>Metazoa</taxon>
        <taxon>Ecdysozoa</taxon>
        <taxon>Arthropoda</taxon>
        <taxon>Hexapoda</taxon>
        <taxon>Insecta</taxon>
        <taxon>Pterygota</taxon>
        <taxon>Neoptera</taxon>
        <taxon>Polyneoptera</taxon>
        <taxon>Phasmatodea</taxon>
        <taxon>Timematodea</taxon>
        <taxon>Timematoidea</taxon>
        <taxon>Timematidae</taxon>
        <taxon>Timema</taxon>
    </lineage>
</organism>
<proteinExistence type="inferred from homology"/>
<accession>A0A7R9ANV8</accession>
<feature type="compositionally biased region" description="Basic and acidic residues" evidence="7">
    <location>
        <begin position="1124"/>
        <end position="1136"/>
    </location>
</feature>
<evidence type="ECO:0000256" key="7">
    <source>
        <dbReference type="SAM" id="MobiDB-lite"/>
    </source>
</evidence>
<feature type="compositionally biased region" description="Basic and acidic residues" evidence="7">
    <location>
        <begin position="1152"/>
        <end position="1167"/>
    </location>
</feature>
<feature type="region of interest" description="Disordered" evidence="7">
    <location>
        <begin position="1104"/>
        <end position="1217"/>
    </location>
</feature>
<evidence type="ECO:0000313" key="9">
    <source>
        <dbReference type="EMBL" id="CAD7257524.1"/>
    </source>
</evidence>
<feature type="compositionally biased region" description="Polar residues" evidence="7">
    <location>
        <begin position="1023"/>
        <end position="1033"/>
    </location>
</feature>
<feature type="region of interest" description="Disordered" evidence="7">
    <location>
        <begin position="834"/>
        <end position="868"/>
    </location>
</feature>
<dbReference type="Pfam" id="PF13913">
    <property type="entry name" value="zf-C2HC_2"/>
    <property type="match status" value="2"/>
</dbReference>
<feature type="compositionally biased region" description="Basic and acidic residues" evidence="7">
    <location>
        <begin position="1192"/>
        <end position="1217"/>
    </location>
</feature>
<gene>
    <name evidence="9" type="ORF">TSIB3V08_LOCUS1782</name>
</gene>
<evidence type="ECO:0000256" key="2">
    <source>
        <dbReference type="ARBA" id="ARBA00022723"/>
    </source>
</evidence>
<evidence type="ECO:0000259" key="8">
    <source>
        <dbReference type="PROSITE" id="PS52027"/>
    </source>
</evidence>
<dbReference type="PANTHER" id="PTHR14649">
    <property type="entry name" value="ZINC FINGER C2HC DOMAIN-CONTAINING PROTEIN 1C"/>
    <property type="match status" value="1"/>
</dbReference>
<dbReference type="EMBL" id="OC000507">
    <property type="protein sequence ID" value="CAD7257524.1"/>
    <property type="molecule type" value="Genomic_DNA"/>
</dbReference>
<reference evidence="9" key="1">
    <citation type="submission" date="2020-11" db="EMBL/GenBank/DDBJ databases">
        <authorList>
            <person name="Tran Van P."/>
        </authorList>
    </citation>
    <scope>NUCLEOTIDE SEQUENCE</scope>
</reference>
<feature type="region of interest" description="Disordered" evidence="7">
    <location>
        <begin position="1321"/>
        <end position="1351"/>
    </location>
</feature>
<feature type="compositionally biased region" description="Polar residues" evidence="7">
    <location>
        <begin position="1063"/>
        <end position="1072"/>
    </location>
</feature>
<dbReference type="PROSITE" id="PS52027">
    <property type="entry name" value="ZF_C2HC_C3H"/>
    <property type="match status" value="2"/>
</dbReference>